<dbReference type="AlphaFoldDB" id="A0A433SAT4"/>
<name>A0A433SAT4_9BURK</name>
<dbReference type="OrthoDB" id="6706661at2"/>
<comment type="caution">
    <text evidence="1">The sequence shown here is derived from an EMBL/GenBank/DDBJ whole genome shotgun (WGS) entry which is preliminary data.</text>
</comment>
<organism evidence="1 2">
    <name type="scientific">Saezia sanguinis</name>
    <dbReference type="NCBI Taxonomy" id="1965230"/>
    <lineage>
        <taxon>Bacteria</taxon>
        <taxon>Pseudomonadati</taxon>
        <taxon>Pseudomonadota</taxon>
        <taxon>Betaproteobacteria</taxon>
        <taxon>Burkholderiales</taxon>
        <taxon>Saeziaceae</taxon>
        <taxon>Saezia</taxon>
    </lineage>
</organism>
<protein>
    <submittedName>
        <fullName evidence="1">Uncharacterized protein</fullName>
    </submittedName>
</protein>
<dbReference type="RefSeq" id="WP_126980836.1">
    <property type="nucleotide sequence ID" value="NZ_PQSP01000009.1"/>
</dbReference>
<keyword evidence="2" id="KW-1185">Reference proteome</keyword>
<gene>
    <name evidence="1" type="ORF">CUZ56_02677</name>
</gene>
<sequence>MSALSKLVVLIIFVGLFFVWKEHSSVFHSEARKGMPQSLGEGMICPVLPPSVRSGADPLQTNVPAGLRPFQFSQATIIPLAGYSIEARVLSRKDYSHDVSPMDILVGWGPMSREDVTSKLVFGQNRRFGSWTARAGNPPISYTEINRHAANMHLIPANYEVAKAIAGIRADDTVRLHGWLVRVEQDNGRRWSSSLSRTDQGDGACELMLVCDMSMVSTAASDAPSSGKTFLWW</sequence>
<accession>A0A433SAT4</accession>
<evidence type="ECO:0000313" key="2">
    <source>
        <dbReference type="Proteomes" id="UP000286947"/>
    </source>
</evidence>
<dbReference type="EMBL" id="PQSP01000009">
    <property type="protein sequence ID" value="RUS65832.1"/>
    <property type="molecule type" value="Genomic_DNA"/>
</dbReference>
<reference evidence="1 2" key="1">
    <citation type="submission" date="2018-01" db="EMBL/GenBank/DDBJ databases">
        <title>Saezia sanguinis gen. nov., sp. nov., in the order Burkholderiales isolated from human blood.</title>
        <authorList>
            <person name="Medina-Pascual M.J."/>
            <person name="Valdezate S."/>
            <person name="Monzon S."/>
            <person name="Cuesta I."/>
            <person name="Carrasco G."/>
            <person name="Villalon P."/>
            <person name="Saez-Nieto J.A."/>
        </authorList>
    </citation>
    <scope>NUCLEOTIDE SEQUENCE [LARGE SCALE GENOMIC DNA]</scope>
    <source>
        <strain evidence="1 2">CNM695-12</strain>
    </source>
</reference>
<evidence type="ECO:0000313" key="1">
    <source>
        <dbReference type="EMBL" id="RUS65832.1"/>
    </source>
</evidence>
<dbReference type="Proteomes" id="UP000286947">
    <property type="component" value="Unassembled WGS sequence"/>
</dbReference>
<proteinExistence type="predicted"/>